<feature type="transmembrane region" description="Helical" evidence="1">
    <location>
        <begin position="205"/>
        <end position="225"/>
    </location>
</feature>
<sequence>MGSAEAGRQYSPPLRDADNADGACVEIGAALAEAGCDLLLFSSRARYVEAAAFRGFAGAGAGGRVVVRPPQHATVEFQAPEGSTVEVQVEHDASGEWELPYYRSLMTCDGVVIVGGGQASRIAGLFALLHQVPVLPVAAFGGGAAQVRTNLTTIRNDITDDDLKLLGRPWKPGLGADLATSLLGQVSRRRERQVAEDRARERGRWANRIALVVTAIAVIATWLSFPLAGTVPANSPLGLLLLVVAPMLAAVAGALLRSSRRGDGQWAWPALSGLAAGFLTVFLYLVGELVSVPDLFERLNTQRLLLFLAPLAFISGLTFDQVLERVLKGNTRVPSAGAGLPPV</sequence>
<evidence type="ECO:0000313" key="2">
    <source>
        <dbReference type="EMBL" id="MFC4068606.1"/>
    </source>
</evidence>
<dbReference type="EMBL" id="JBHSBL010000019">
    <property type="protein sequence ID" value="MFC4068606.1"/>
    <property type="molecule type" value="Genomic_DNA"/>
</dbReference>
<protein>
    <submittedName>
        <fullName evidence="2">Uncharacterized protein</fullName>
    </submittedName>
</protein>
<gene>
    <name evidence="2" type="ORF">ACFO0C_27065</name>
</gene>
<keyword evidence="1" id="KW-0812">Transmembrane</keyword>
<feature type="transmembrane region" description="Helical" evidence="1">
    <location>
        <begin position="237"/>
        <end position="256"/>
    </location>
</feature>
<organism evidence="2 3">
    <name type="scientific">Actinoplanes subglobosus</name>
    <dbReference type="NCBI Taxonomy" id="1547892"/>
    <lineage>
        <taxon>Bacteria</taxon>
        <taxon>Bacillati</taxon>
        <taxon>Actinomycetota</taxon>
        <taxon>Actinomycetes</taxon>
        <taxon>Micromonosporales</taxon>
        <taxon>Micromonosporaceae</taxon>
        <taxon>Actinoplanes</taxon>
    </lineage>
</organism>
<feature type="transmembrane region" description="Helical" evidence="1">
    <location>
        <begin position="305"/>
        <end position="323"/>
    </location>
</feature>
<keyword evidence="1" id="KW-0472">Membrane</keyword>
<keyword evidence="3" id="KW-1185">Reference proteome</keyword>
<keyword evidence="1" id="KW-1133">Transmembrane helix</keyword>
<evidence type="ECO:0000256" key="1">
    <source>
        <dbReference type="SAM" id="Phobius"/>
    </source>
</evidence>
<dbReference type="RefSeq" id="WP_378069498.1">
    <property type="nucleotide sequence ID" value="NZ_JBHSBL010000019.1"/>
</dbReference>
<dbReference type="Proteomes" id="UP001595867">
    <property type="component" value="Unassembled WGS sequence"/>
</dbReference>
<reference evidence="3" key="1">
    <citation type="journal article" date="2019" name="Int. J. Syst. Evol. Microbiol.">
        <title>The Global Catalogue of Microorganisms (GCM) 10K type strain sequencing project: providing services to taxonomists for standard genome sequencing and annotation.</title>
        <authorList>
            <consortium name="The Broad Institute Genomics Platform"/>
            <consortium name="The Broad Institute Genome Sequencing Center for Infectious Disease"/>
            <person name="Wu L."/>
            <person name="Ma J."/>
        </authorList>
    </citation>
    <scope>NUCLEOTIDE SEQUENCE [LARGE SCALE GENOMIC DNA]</scope>
    <source>
        <strain evidence="3">TBRC 5832</strain>
    </source>
</reference>
<proteinExistence type="predicted"/>
<comment type="caution">
    <text evidence="2">The sequence shown here is derived from an EMBL/GenBank/DDBJ whole genome shotgun (WGS) entry which is preliminary data.</text>
</comment>
<evidence type="ECO:0000313" key="3">
    <source>
        <dbReference type="Proteomes" id="UP001595867"/>
    </source>
</evidence>
<name>A0ABV8IZ86_9ACTN</name>
<accession>A0ABV8IZ86</accession>
<feature type="transmembrane region" description="Helical" evidence="1">
    <location>
        <begin position="268"/>
        <end position="285"/>
    </location>
</feature>